<protein>
    <recommendedName>
        <fullName evidence="4">Flagellar hook-length control protein-like C-terminal domain-containing protein</fullName>
    </recommendedName>
</protein>
<evidence type="ECO:0008006" key="4">
    <source>
        <dbReference type="Google" id="ProtNLM"/>
    </source>
</evidence>
<keyword evidence="3" id="KW-1185">Reference proteome</keyword>
<proteinExistence type="predicted"/>
<dbReference type="Proteomes" id="UP001596147">
    <property type="component" value="Unassembled WGS sequence"/>
</dbReference>
<dbReference type="RefSeq" id="WP_382349874.1">
    <property type="nucleotide sequence ID" value="NZ_JBHSMC010000010.1"/>
</dbReference>
<evidence type="ECO:0000256" key="1">
    <source>
        <dbReference type="SAM" id="MobiDB-lite"/>
    </source>
</evidence>
<organism evidence="2 3">
    <name type="scientific">Lederbergia graminis</name>
    <dbReference type="NCBI Taxonomy" id="735518"/>
    <lineage>
        <taxon>Bacteria</taxon>
        <taxon>Bacillati</taxon>
        <taxon>Bacillota</taxon>
        <taxon>Bacilli</taxon>
        <taxon>Bacillales</taxon>
        <taxon>Bacillaceae</taxon>
        <taxon>Lederbergia</taxon>
    </lineage>
</organism>
<comment type="caution">
    <text evidence="2">The sequence shown here is derived from an EMBL/GenBank/DDBJ whole genome shotgun (WGS) entry which is preliminary data.</text>
</comment>
<feature type="region of interest" description="Disordered" evidence="1">
    <location>
        <begin position="1"/>
        <end position="23"/>
    </location>
</feature>
<feature type="region of interest" description="Disordered" evidence="1">
    <location>
        <begin position="729"/>
        <end position="750"/>
    </location>
</feature>
<evidence type="ECO:0000313" key="3">
    <source>
        <dbReference type="Proteomes" id="UP001596147"/>
    </source>
</evidence>
<reference evidence="3" key="1">
    <citation type="journal article" date="2019" name="Int. J. Syst. Evol. Microbiol.">
        <title>The Global Catalogue of Microorganisms (GCM) 10K type strain sequencing project: providing services to taxonomists for standard genome sequencing and annotation.</title>
        <authorList>
            <consortium name="The Broad Institute Genomics Platform"/>
            <consortium name="The Broad Institute Genome Sequencing Center for Infectious Disease"/>
            <person name="Wu L."/>
            <person name="Ma J."/>
        </authorList>
    </citation>
    <scope>NUCLEOTIDE SEQUENCE [LARGE SCALE GENOMIC DNA]</scope>
    <source>
        <strain evidence="3">CGMCC 1.12237</strain>
    </source>
</reference>
<gene>
    <name evidence="2" type="ORF">ACFPM4_07905</name>
</gene>
<dbReference type="EMBL" id="JBHSMC010000010">
    <property type="protein sequence ID" value="MFC5464675.1"/>
    <property type="molecule type" value="Genomic_DNA"/>
</dbReference>
<sequence length="750" mass="83272">MIIQNQTQSTKIAQTPQPVKTGTTHQATVVEKLPNDEAIVQMKGQDVRVKVEGELPASGRVMLQIKDASQDMPVVKVIPSPVSKEQATKPTPALPENLKQVVQLLQDNKVPISREMLQQIKTFLDKTPNATAQQLETITRMVQKKLDFTPTQMKAVHEALHGNKLGAVLQDLLTDMDSDFHVQQTKPNESSRVVALLSKLEQVVAEPAKLQAIQQLLNQATKGESVDKIAKAIMNQFTHELKGNPELAREVAAIIKEASASKPSAITIQLSGSEATLAKEDSPLQAMLKQAMQQIKSGPDLQKVIQLIKNGLEQVELPANEKLHIQTALSQAEQLQGLGKELAARQQLAQAVSKVEVPQAPAPEAGQAESSYRLSSDLLASIPIQSRDILVTTITKKLSQAAIDFKAVQRDITNSLRTAESLIRQAPIQARPSLESAIKQLDNAILKSDFMLYTDMKTEKQLLQASSQLHEARKLLNRGERGQASEIIHQVRQTVEKIMFQPSDQRVKHFVSDELMKLEEIPLAKQLSRSIEEPLQTLRSEPTARNTLEYVRSLGLMRDSDIAHRLVAGDGSKAETDASLKSTLMKLIQAEGNSTAGQRAEQALQNITGQQLLSKSDASGLQTMLFSLPIVLRDQVENVKVFLKSQSNHQKIDWENCSLYFLLETKRMGDVGIMLTAVDRNLSITIKNDSEQFQERITPLAEKAKERLEDIGYHIGKIQFSHLTEVEKIQETKPEKKQPTFTERGYDFTV</sequence>
<evidence type="ECO:0000313" key="2">
    <source>
        <dbReference type="EMBL" id="MFC5464675.1"/>
    </source>
</evidence>
<accession>A0ABW0LFM9</accession>
<name>A0ABW0LFM9_9BACI</name>
<feature type="compositionally biased region" description="Basic and acidic residues" evidence="1">
    <location>
        <begin position="729"/>
        <end position="738"/>
    </location>
</feature>